<proteinExistence type="predicted"/>
<protein>
    <submittedName>
        <fullName evidence="1">Uncharacterized protein</fullName>
    </submittedName>
</protein>
<dbReference type="AlphaFoldDB" id="A0A8S3Z8E5"/>
<evidence type="ECO:0000313" key="2">
    <source>
        <dbReference type="Proteomes" id="UP000678393"/>
    </source>
</evidence>
<name>A0A8S3Z8E5_9EUPU</name>
<organism evidence="1 2">
    <name type="scientific">Candidula unifasciata</name>
    <dbReference type="NCBI Taxonomy" id="100452"/>
    <lineage>
        <taxon>Eukaryota</taxon>
        <taxon>Metazoa</taxon>
        <taxon>Spiralia</taxon>
        <taxon>Lophotrochozoa</taxon>
        <taxon>Mollusca</taxon>
        <taxon>Gastropoda</taxon>
        <taxon>Heterobranchia</taxon>
        <taxon>Euthyneura</taxon>
        <taxon>Panpulmonata</taxon>
        <taxon>Eupulmonata</taxon>
        <taxon>Stylommatophora</taxon>
        <taxon>Helicina</taxon>
        <taxon>Helicoidea</taxon>
        <taxon>Geomitridae</taxon>
        <taxon>Candidula</taxon>
    </lineage>
</organism>
<dbReference type="OrthoDB" id="1272at2759"/>
<gene>
    <name evidence="1" type="ORF">CUNI_LOCUS8804</name>
</gene>
<feature type="non-terminal residue" evidence="1">
    <location>
        <position position="1"/>
    </location>
</feature>
<keyword evidence="2" id="KW-1185">Reference proteome</keyword>
<sequence length="73" mass="9197">MNQETYDYVLEILSREPSFNEGIRQLQKRWPDVLENVSDKTLKSIQAQYYVRRMRRNHFHHYSRDTREKYYRL</sequence>
<dbReference type="EMBL" id="CAJHNH020001482">
    <property type="protein sequence ID" value="CAG5123246.1"/>
    <property type="molecule type" value="Genomic_DNA"/>
</dbReference>
<accession>A0A8S3Z8E5</accession>
<comment type="caution">
    <text evidence="1">The sequence shown here is derived from an EMBL/GenBank/DDBJ whole genome shotgun (WGS) entry which is preliminary data.</text>
</comment>
<reference evidence="1" key="1">
    <citation type="submission" date="2021-04" db="EMBL/GenBank/DDBJ databases">
        <authorList>
            <consortium name="Molecular Ecology Group"/>
        </authorList>
    </citation>
    <scope>NUCLEOTIDE SEQUENCE</scope>
</reference>
<dbReference type="Proteomes" id="UP000678393">
    <property type="component" value="Unassembled WGS sequence"/>
</dbReference>
<evidence type="ECO:0000313" key="1">
    <source>
        <dbReference type="EMBL" id="CAG5123246.1"/>
    </source>
</evidence>